<gene>
    <name evidence="2" type="ORF">NCTC8081_00770</name>
</gene>
<dbReference type="GO" id="GO:0003677">
    <property type="term" value="F:DNA binding"/>
    <property type="evidence" value="ECO:0007669"/>
    <property type="project" value="InterPro"/>
</dbReference>
<dbReference type="RefSeq" id="WP_111945417.1">
    <property type="nucleotide sequence ID" value="NZ_CATNYF010000002.1"/>
</dbReference>
<dbReference type="EMBL" id="UAWO01000002">
    <property type="protein sequence ID" value="SQC06657.1"/>
    <property type="molecule type" value="Genomic_DNA"/>
</dbReference>
<accession>A0A2X3BY35</accession>
<dbReference type="Proteomes" id="UP000250234">
    <property type="component" value="Unassembled WGS sequence"/>
</dbReference>
<reference evidence="2 3" key="1">
    <citation type="submission" date="2018-06" db="EMBL/GenBank/DDBJ databases">
        <authorList>
            <consortium name="Pathogen Informatics"/>
            <person name="Doyle S."/>
        </authorList>
    </citation>
    <scope>NUCLEOTIDE SEQUENCE [LARGE SCALE GENOMIC DNA]</scope>
    <source>
        <strain evidence="2 3">NCTC8081</strain>
    </source>
</reference>
<evidence type="ECO:0000313" key="3">
    <source>
        <dbReference type="Proteomes" id="UP000250234"/>
    </source>
</evidence>
<dbReference type="SMART" id="SM00530">
    <property type="entry name" value="HTH_XRE"/>
    <property type="match status" value="1"/>
</dbReference>
<evidence type="ECO:0000313" key="2">
    <source>
        <dbReference type="EMBL" id="SQC06657.1"/>
    </source>
</evidence>
<proteinExistence type="predicted"/>
<dbReference type="AlphaFoldDB" id="A0A2X3BY35"/>
<protein>
    <recommendedName>
        <fullName evidence="1">HTH cro/C1-type domain-containing protein</fullName>
    </recommendedName>
</protein>
<name>A0A2X3BY35_CLOPF</name>
<dbReference type="Pfam" id="PF01381">
    <property type="entry name" value="HTH_3"/>
    <property type="match status" value="1"/>
</dbReference>
<evidence type="ECO:0000259" key="1">
    <source>
        <dbReference type="PROSITE" id="PS50943"/>
    </source>
</evidence>
<organism evidence="2 3">
    <name type="scientific">Clostridium perfringens</name>
    <dbReference type="NCBI Taxonomy" id="1502"/>
    <lineage>
        <taxon>Bacteria</taxon>
        <taxon>Bacillati</taxon>
        <taxon>Bacillota</taxon>
        <taxon>Clostridia</taxon>
        <taxon>Eubacteriales</taxon>
        <taxon>Clostridiaceae</taxon>
        <taxon>Clostridium</taxon>
    </lineage>
</organism>
<dbReference type="SUPFAM" id="SSF47413">
    <property type="entry name" value="lambda repressor-like DNA-binding domains"/>
    <property type="match status" value="1"/>
</dbReference>
<feature type="domain" description="HTH cro/C1-type" evidence="1">
    <location>
        <begin position="5"/>
        <end position="62"/>
    </location>
</feature>
<dbReference type="InterPro" id="IPR001387">
    <property type="entry name" value="Cro/C1-type_HTH"/>
</dbReference>
<dbReference type="Gene3D" id="1.10.260.40">
    <property type="entry name" value="lambda repressor-like DNA-binding domains"/>
    <property type="match status" value="1"/>
</dbReference>
<dbReference type="PROSITE" id="PS50943">
    <property type="entry name" value="HTH_CROC1"/>
    <property type="match status" value="1"/>
</dbReference>
<sequence>MNNAIKKFIKSNNIGIVEFAKRAGVHKSVISTLINDKRNFGRMTVENACKISKAMNCSVDSIYDEEVRDSEI</sequence>
<dbReference type="InterPro" id="IPR010982">
    <property type="entry name" value="Lambda_DNA-bd_dom_sf"/>
</dbReference>
<dbReference type="CDD" id="cd00093">
    <property type="entry name" value="HTH_XRE"/>
    <property type="match status" value="1"/>
</dbReference>